<evidence type="ECO:0000313" key="1">
    <source>
        <dbReference type="EMBL" id="RVX13138.1"/>
    </source>
</evidence>
<dbReference type="InterPro" id="IPR021109">
    <property type="entry name" value="Peptidase_aspartic_dom_sf"/>
</dbReference>
<gene>
    <name evidence="1" type="ORF">CK203_018083</name>
</gene>
<name>A0A438JW57_VITVI</name>
<dbReference type="EMBL" id="QGNW01000025">
    <property type="protein sequence ID" value="RVX13138.1"/>
    <property type="molecule type" value="Genomic_DNA"/>
</dbReference>
<accession>A0A438JW57</accession>
<reference evidence="1 2" key="1">
    <citation type="journal article" date="2018" name="PLoS Genet.">
        <title>Population sequencing reveals clonal diversity and ancestral inbreeding in the grapevine cultivar Chardonnay.</title>
        <authorList>
            <person name="Roach M.J."/>
            <person name="Johnson D.L."/>
            <person name="Bohlmann J."/>
            <person name="van Vuuren H.J."/>
            <person name="Jones S.J."/>
            <person name="Pretorius I.S."/>
            <person name="Schmidt S.A."/>
            <person name="Borneman A.R."/>
        </authorList>
    </citation>
    <scope>NUCLEOTIDE SEQUENCE [LARGE SCALE GENOMIC DNA]</scope>
    <source>
        <strain evidence="2">cv. Chardonnay</strain>
        <tissue evidence="1">Leaf</tissue>
    </source>
</reference>
<dbReference type="AlphaFoldDB" id="A0A438JW57"/>
<dbReference type="Gene3D" id="2.40.70.10">
    <property type="entry name" value="Acid Proteases"/>
    <property type="match status" value="1"/>
</dbReference>
<evidence type="ECO:0008006" key="3">
    <source>
        <dbReference type="Google" id="ProtNLM"/>
    </source>
</evidence>
<protein>
    <recommendedName>
        <fullName evidence="3">Peptidase A2 domain-containing protein</fullName>
    </recommendedName>
</protein>
<organism evidence="1 2">
    <name type="scientific">Vitis vinifera</name>
    <name type="common">Grape</name>
    <dbReference type="NCBI Taxonomy" id="29760"/>
    <lineage>
        <taxon>Eukaryota</taxon>
        <taxon>Viridiplantae</taxon>
        <taxon>Streptophyta</taxon>
        <taxon>Embryophyta</taxon>
        <taxon>Tracheophyta</taxon>
        <taxon>Spermatophyta</taxon>
        <taxon>Magnoliopsida</taxon>
        <taxon>eudicotyledons</taxon>
        <taxon>Gunneridae</taxon>
        <taxon>Pentapetalae</taxon>
        <taxon>rosids</taxon>
        <taxon>Vitales</taxon>
        <taxon>Vitaceae</taxon>
        <taxon>Viteae</taxon>
        <taxon>Vitis</taxon>
    </lineage>
</organism>
<evidence type="ECO:0000313" key="2">
    <source>
        <dbReference type="Proteomes" id="UP000288805"/>
    </source>
</evidence>
<dbReference type="Proteomes" id="UP000288805">
    <property type="component" value="Unassembled WGS sequence"/>
</dbReference>
<proteinExistence type="predicted"/>
<comment type="caution">
    <text evidence="1">The sequence shown here is derived from an EMBL/GenBank/DDBJ whole genome shotgun (WGS) entry which is preliminary data.</text>
</comment>
<dbReference type="PANTHER" id="PTHR33240">
    <property type="entry name" value="OS08G0508500 PROTEIN"/>
    <property type="match status" value="1"/>
</dbReference>
<sequence length="105" mass="11659">MSIECCNRNEDILILMLGVSKFDVRRILVDSGSSFDLLQMSTYRQMGYSPSNLENLGHLLSGFNEATTTSLGDVVLPIQAGPITLSVRFLVVDDLSPYNALWDMQ</sequence>
<dbReference type="PANTHER" id="PTHR33240:SF15">
    <property type="entry name" value="GAG-PRO-LIKE PROTEIN"/>
    <property type="match status" value="1"/>
</dbReference>